<dbReference type="EC" id="1.4.3.5" evidence="6"/>
<evidence type="ECO:0000313" key="7">
    <source>
        <dbReference type="Proteomes" id="UP000837803"/>
    </source>
</evidence>
<dbReference type="InterPro" id="IPR012349">
    <property type="entry name" value="Split_barrel_FMN-bd"/>
</dbReference>
<gene>
    <name evidence="6" type="primary">pdxH_1</name>
    <name evidence="6" type="ORF">LEM8419_01275</name>
</gene>
<organism evidence="6 7">
    <name type="scientific">Neolewinella maritima</name>
    <dbReference type="NCBI Taxonomy" id="1383882"/>
    <lineage>
        <taxon>Bacteria</taxon>
        <taxon>Pseudomonadati</taxon>
        <taxon>Bacteroidota</taxon>
        <taxon>Saprospiria</taxon>
        <taxon>Saprospirales</taxon>
        <taxon>Lewinellaceae</taxon>
        <taxon>Neolewinella</taxon>
    </lineage>
</organism>
<keyword evidence="2" id="KW-0285">Flavoprotein</keyword>
<evidence type="ECO:0000256" key="3">
    <source>
        <dbReference type="ARBA" id="ARBA00022643"/>
    </source>
</evidence>
<evidence type="ECO:0000313" key="6">
    <source>
        <dbReference type="EMBL" id="CAH1000128.1"/>
    </source>
</evidence>
<keyword evidence="7" id="KW-1185">Reference proteome</keyword>
<dbReference type="Proteomes" id="UP000837803">
    <property type="component" value="Unassembled WGS sequence"/>
</dbReference>
<dbReference type="Gene3D" id="2.30.110.10">
    <property type="entry name" value="Electron Transport, Fmn-binding Protein, Chain A"/>
    <property type="match status" value="1"/>
</dbReference>
<dbReference type="GO" id="GO:0004733">
    <property type="term" value="F:pyridoxamine phosphate oxidase activity"/>
    <property type="evidence" value="ECO:0007669"/>
    <property type="project" value="UniProtKB-EC"/>
</dbReference>
<comment type="cofactor">
    <cofactor evidence="1">
        <name>FMN</name>
        <dbReference type="ChEBI" id="CHEBI:58210"/>
    </cofactor>
</comment>
<dbReference type="EMBL" id="CAKLPZ010000001">
    <property type="protein sequence ID" value="CAH1000128.1"/>
    <property type="molecule type" value="Genomic_DNA"/>
</dbReference>
<protein>
    <submittedName>
        <fullName evidence="6">Pyridoxine/pyridoxamine 5'-phosphate oxidase</fullName>
        <ecNumber evidence="6">1.4.3.5</ecNumber>
    </submittedName>
</protein>
<reference evidence="6" key="1">
    <citation type="submission" date="2021-12" db="EMBL/GenBank/DDBJ databases">
        <authorList>
            <person name="Rodrigo-Torres L."/>
            <person name="Arahal R. D."/>
            <person name="Lucena T."/>
        </authorList>
    </citation>
    <scope>NUCLEOTIDE SEQUENCE</scope>
    <source>
        <strain evidence="6">CECT 8419</strain>
    </source>
</reference>
<dbReference type="Pfam" id="PF12766">
    <property type="entry name" value="Pyridox_oxase_2"/>
    <property type="match status" value="1"/>
</dbReference>
<name>A0ABM9AZ33_9BACT</name>
<keyword evidence="3" id="KW-0288">FMN</keyword>
<dbReference type="PANTHER" id="PTHR10851:SF0">
    <property type="entry name" value="PYRIDOXINE-5'-PHOSPHATE OXIDASE"/>
    <property type="match status" value="1"/>
</dbReference>
<proteinExistence type="predicted"/>
<evidence type="ECO:0000259" key="5">
    <source>
        <dbReference type="Pfam" id="PF12766"/>
    </source>
</evidence>
<dbReference type="SUPFAM" id="SSF50475">
    <property type="entry name" value="FMN-binding split barrel"/>
    <property type="match status" value="1"/>
</dbReference>
<feature type="domain" description="Pyridoxamine 5'-phosphate oxidase Alr4036 family FMN-binding" evidence="5">
    <location>
        <begin position="6"/>
        <end position="64"/>
    </location>
</feature>
<evidence type="ECO:0000256" key="2">
    <source>
        <dbReference type="ARBA" id="ARBA00022630"/>
    </source>
</evidence>
<dbReference type="InterPro" id="IPR000659">
    <property type="entry name" value="Pyridox_Oxase"/>
</dbReference>
<dbReference type="PANTHER" id="PTHR10851">
    <property type="entry name" value="PYRIDOXINE-5-PHOSPHATE OXIDASE"/>
    <property type="match status" value="1"/>
</dbReference>
<accession>A0ABM9AZ33</accession>
<keyword evidence="4 6" id="KW-0560">Oxidoreductase</keyword>
<evidence type="ECO:0000256" key="4">
    <source>
        <dbReference type="ARBA" id="ARBA00023002"/>
    </source>
</evidence>
<comment type="caution">
    <text evidence="6">The sequence shown here is derived from an EMBL/GenBank/DDBJ whole genome shotgun (WGS) entry which is preliminary data.</text>
</comment>
<sequence length="164" mass="18583">MANCGAQGIPRQRTVVLRNADEGSATLYTYTDRRSVKASELRQHNVLSYLFWDADSRIQFTGHGPTHWLPEEEARALFDTLPKHSRKAYATVQPPATPIDRPQDGLPDDWPTRAITDTDYAAGHFGVLVTELQYAEVLRLDREHNLRLSGVRTGAEWTLTWLIP</sequence>
<dbReference type="InterPro" id="IPR024624">
    <property type="entry name" value="Pyridox_Oxase_Alr4036_FMN-bd"/>
</dbReference>
<evidence type="ECO:0000256" key="1">
    <source>
        <dbReference type="ARBA" id="ARBA00001917"/>
    </source>
</evidence>